<protein>
    <submittedName>
        <fullName evidence="1">Uncharacterized protein</fullName>
    </submittedName>
</protein>
<name>A0AAD7ISB7_9AGAR</name>
<dbReference type="AlphaFoldDB" id="A0AAD7ISB7"/>
<evidence type="ECO:0000313" key="2">
    <source>
        <dbReference type="Proteomes" id="UP001215598"/>
    </source>
</evidence>
<reference evidence="1" key="1">
    <citation type="submission" date="2023-03" db="EMBL/GenBank/DDBJ databases">
        <title>Massive genome expansion in bonnet fungi (Mycena s.s.) driven by repeated elements and novel gene families across ecological guilds.</title>
        <authorList>
            <consortium name="Lawrence Berkeley National Laboratory"/>
            <person name="Harder C.B."/>
            <person name="Miyauchi S."/>
            <person name="Viragh M."/>
            <person name="Kuo A."/>
            <person name="Thoen E."/>
            <person name="Andreopoulos B."/>
            <person name="Lu D."/>
            <person name="Skrede I."/>
            <person name="Drula E."/>
            <person name="Henrissat B."/>
            <person name="Morin E."/>
            <person name="Kohler A."/>
            <person name="Barry K."/>
            <person name="LaButti K."/>
            <person name="Morin E."/>
            <person name="Salamov A."/>
            <person name="Lipzen A."/>
            <person name="Mereny Z."/>
            <person name="Hegedus B."/>
            <person name="Baldrian P."/>
            <person name="Stursova M."/>
            <person name="Weitz H."/>
            <person name="Taylor A."/>
            <person name="Grigoriev I.V."/>
            <person name="Nagy L.G."/>
            <person name="Martin F."/>
            <person name="Kauserud H."/>
        </authorList>
    </citation>
    <scope>NUCLEOTIDE SEQUENCE</scope>
    <source>
        <strain evidence="1">CBHHK182m</strain>
    </source>
</reference>
<gene>
    <name evidence="1" type="ORF">B0H16DRAFT_1888168</name>
</gene>
<dbReference type="EMBL" id="JARKIB010000069">
    <property type="protein sequence ID" value="KAJ7749459.1"/>
    <property type="molecule type" value="Genomic_DNA"/>
</dbReference>
<evidence type="ECO:0000313" key="1">
    <source>
        <dbReference type="EMBL" id="KAJ7749459.1"/>
    </source>
</evidence>
<comment type="caution">
    <text evidence="1">The sequence shown here is derived from an EMBL/GenBank/DDBJ whole genome shotgun (WGS) entry which is preliminary data.</text>
</comment>
<proteinExistence type="predicted"/>
<accession>A0AAD7ISB7</accession>
<dbReference type="Proteomes" id="UP001215598">
    <property type="component" value="Unassembled WGS sequence"/>
</dbReference>
<sequence length="201" mass="21506">MLRQVGLPPSAVMINYISIILLTIEQRESNPVRPGQLWLRCSSSLLSFSVPCFVATASAQNPSPPLSALNDWASTSVSKLLQATSNETLKTASDAFFANDVSIVLNGKVFSIPEYNAQRVGLGFNGSTTVSFPASLEVPTVANSSLAGEVALFINVQVMGTPDVFTTMNLIIRPDPFASGPDTRRVYALDQVAAPQMPKQT</sequence>
<organism evidence="1 2">
    <name type="scientific">Mycena metata</name>
    <dbReference type="NCBI Taxonomy" id="1033252"/>
    <lineage>
        <taxon>Eukaryota</taxon>
        <taxon>Fungi</taxon>
        <taxon>Dikarya</taxon>
        <taxon>Basidiomycota</taxon>
        <taxon>Agaricomycotina</taxon>
        <taxon>Agaricomycetes</taxon>
        <taxon>Agaricomycetidae</taxon>
        <taxon>Agaricales</taxon>
        <taxon>Marasmiineae</taxon>
        <taxon>Mycenaceae</taxon>
        <taxon>Mycena</taxon>
    </lineage>
</organism>
<keyword evidence="2" id="KW-1185">Reference proteome</keyword>